<comment type="caution">
    <text evidence="1">The sequence shown here is derived from an EMBL/GenBank/DDBJ whole genome shotgun (WGS) entry which is preliminary data.</text>
</comment>
<protein>
    <submittedName>
        <fullName evidence="1">Uncharacterized protein</fullName>
    </submittedName>
</protein>
<accession>A0ACC0L3W4</accession>
<evidence type="ECO:0000313" key="2">
    <source>
        <dbReference type="Proteomes" id="UP001062846"/>
    </source>
</evidence>
<dbReference type="EMBL" id="CM046400">
    <property type="protein sequence ID" value="KAI8523310.1"/>
    <property type="molecule type" value="Genomic_DNA"/>
</dbReference>
<gene>
    <name evidence="1" type="ORF">RHMOL_Rhmol13G0063400</name>
</gene>
<name>A0ACC0L3W4_RHOML</name>
<dbReference type="Proteomes" id="UP001062846">
    <property type="component" value="Chromosome 13"/>
</dbReference>
<organism evidence="1 2">
    <name type="scientific">Rhododendron molle</name>
    <name type="common">Chinese azalea</name>
    <name type="synonym">Azalea mollis</name>
    <dbReference type="NCBI Taxonomy" id="49168"/>
    <lineage>
        <taxon>Eukaryota</taxon>
        <taxon>Viridiplantae</taxon>
        <taxon>Streptophyta</taxon>
        <taxon>Embryophyta</taxon>
        <taxon>Tracheophyta</taxon>
        <taxon>Spermatophyta</taxon>
        <taxon>Magnoliopsida</taxon>
        <taxon>eudicotyledons</taxon>
        <taxon>Gunneridae</taxon>
        <taxon>Pentapetalae</taxon>
        <taxon>asterids</taxon>
        <taxon>Ericales</taxon>
        <taxon>Ericaceae</taxon>
        <taxon>Ericoideae</taxon>
        <taxon>Rhodoreae</taxon>
        <taxon>Rhododendron</taxon>
    </lineage>
</organism>
<sequence length="99" mass="10813">MSINQIGCCTHTCQGGDIHATFHARPPTSTLLGGPCHQDRPDEGSVLCSFVLHSLWRGFSGIERVELDELYAANVSDRRTDVEKTSPKDAQHAVQHEAA</sequence>
<evidence type="ECO:0000313" key="1">
    <source>
        <dbReference type="EMBL" id="KAI8523310.1"/>
    </source>
</evidence>
<proteinExistence type="predicted"/>
<keyword evidence="2" id="KW-1185">Reference proteome</keyword>
<reference evidence="1" key="1">
    <citation type="submission" date="2022-02" db="EMBL/GenBank/DDBJ databases">
        <title>Plant Genome Project.</title>
        <authorList>
            <person name="Zhang R.-G."/>
        </authorList>
    </citation>
    <scope>NUCLEOTIDE SEQUENCE</scope>
    <source>
        <strain evidence="1">AT1</strain>
    </source>
</reference>